<dbReference type="SMART" id="SM00066">
    <property type="entry name" value="GAL4"/>
    <property type="match status" value="1"/>
</dbReference>
<name>A0A1E3B1F1_ASPCR</name>
<sequence length="644" mass="72616">MADASRGIRKPRKSRGRGLRATTGCLVCKRRHVKCDEVRPQCGPCAKGQRPCVYGGSDTASQQIDASSSDGTIQRVTSPQSQIHEPLRVLVDACHQEQHVQHPTEATTRKSFTISPGLSSARAVSRHGQGVSPLSPPGYAPSPGTESSSTSTRLAPLSWFELLANDAANADRDFLLSPPQRIPSSVAVESPVALPQSPVLQPRNQRERESFQAASFRRDPEIDERLVAAPVNDAPTSLPDEYSSWSTATPIELSDQGHFMFNHFVRTLGAWMDFFDPTLQLSTTLPHLALRNIGLMKALLALSARHLSLWSETNQYQHNGTAPEKTNSFDIADSEKEVASTINRNVVVQYYYETLQYLNKAMHYPSYTRSAELICTALLISTYEMVDGSNYDWERHLKGVFWIQRFQNNNGESGGVRQGVWWAWLRQDVWVAMRERRRVFSFFQPRKQYSMLNAAEFTCRAYYLLSQCVNYASREESETTDIQQRLERGNELLFMLQEWQDYLPREFRPLPLKQTSEVFPPIWIHPPPYAAAVQLHSLARILVVLHRPSIGGLQDYRAAQRLLAASVNTVCGIARMVKENDIPASLVSLNCLFGAGMSVHAPHERTALLDLIEIFQRRVRWPADSLRKELESEYQKDELSAFAG</sequence>
<evidence type="ECO:0000256" key="5">
    <source>
        <dbReference type="ARBA" id="ARBA00023242"/>
    </source>
</evidence>
<comment type="subcellular location">
    <subcellularLocation>
        <location evidence="1">Nucleus</location>
    </subcellularLocation>
</comment>
<dbReference type="PROSITE" id="PS50048">
    <property type="entry name" value="ZN2_CY6_FUNGAL_2"/>
    <property type="match status" value="1"/>
</dbReference>
<feature type="region of interest" description="Disordered" evidence="6">
    <location>
        <begin position="119"/>
        <end position="151"/>
    </location>
</feature>
<dbReference type="GO" id="GO:0045944">
    <property type="term" value="P:positive regulation of transcription by RNA polymerase II"/>
    <property type="evidence" value="ECO:0007669"/>
    <property type="project" value="TreeGrafter"/>
</dbReference>
<evidence type="ECO:0000259" key="7">
    <source>
        <dbReference type="PROSITE" id="PS50048"/>
    </source>
</evidence>
<dbReference type="OrthoDB" id="5319341at2759"/>
<dbReference type="InterPro" id="IPR001138">
    <property type="entry name" value="Zn2Cys6_DnaBD"/>
</dbReference>
<protein>
    <recommendedName>
        <fullName evidence="7">Zn(2)-C6 fungal-type domain-containing protein</fullName>
    </recommendedName>
</protein>
<evidence type="ECO:0000313" key="9">
    <source>
        <dbReference type="Proteomes" id="UP000094569"/>
    </source>
</evidence>
<dbReference type="CDD" id="cd12148">
    <property type="entry name" value="fungal_TF_MHR"/>
    <property type="match status" value="1"/>
</dbReference>
<dbReference type="AlphaFoldDB" id="A0A1E3B1F1"/>
<dbReference type="EMBL" id="JXNT01000021">
    <property type="protein sequence ID" value="ODM14749.1"/>
    <property type="molecule type" value="Genomic_DNA"/>
</dbReference>
<dbReference type="PANTHER" id="PTHR37534">
    <property type="entry name" value="TRANSCRIPTIONAL ACTIVATOR PROTEIN UGA3"/>
    <property type="match status" value="1"/>
</dbReference>
<evidence type="ECO:0000256" key="4">
    <source>
        <dbReference type="ARBA" id="ARBA00023163"/>
    </source>
</evidence>
<dbReference type="CDD" id="cd00067">
    <property type="entry name" value="GAL4"/>
    <property type="match status" value="1"/>
</dbReference>
<evidence type="ECO:0000313" key="8">
    <source>
        <dbReference type="EMBL" id="ODM14749.1"/>
    </source>
</evidence>
<dbReference type="InterPro" id="IPR036864">
    <property type="entry name" value="Zn2-C6_fun-type_DNA-bd_sf"/>
</dbReference>
<dbReference type="Pfam" id="PF11951">
    <property type="entry name" value="Fungal_trans_2"/>
    <property type="match status" value="1"/>
</dbReference>
<evidence type="ECO:0000256" key="3">
    <source>
        <dbReference type="ARBA" id="ARBA00023125"/>
    </source>
</evidence>
<dbReference type="GO" id="GO:0008270">
    <property type="term" value="F:zinc ion binding"/>
    <property type="evidence" value="ECO:0007669"/>
    <property type="project" value="InterPro"/>
</dbReference>
<gene>
    <name evidence="8" type="ORF">SI65_09743</name>
</gene>
<keyword evidence="4" id="KW-0804">Transcription</keyword>
<comment type="caution">
    <text evidence="8">The sequence shown here is derived from an EMBL/GenBank/DDBJ whole genome shotgun (WGS) entry which is preliminary data.</text>
</comment>
<dbReference type="PROSITE" id="PS00463">
    <property type="entry name" value="ZN2_CY6_FUNGAL_1"/>
    <property type="match status" value="1"/>
</dbReference>
<keyword evidence="2" id="KW-0805">Transcription regulation</keyword>
<accession>A0A1E3B1F1</accession>
<dbReference type="STRING" id="573508.A0A1E3B1F1"/>
<dbReference type="InterPro" id="IPR021858">
    <property type="entry name" value="Fun_TF"/>
</dbReference>
<dbReference type="VEuPathDB" id="FungiDB:SI65_09743"/>
<organism evidence="8 9">
    <name type="scientific">Aspergillus cristatus</name>
    <name type="common">Chinese Fuzhuan brick tea-fermentation fungus</name>
    <name type="synonym">Eurotium cristatum</name>
    <dbReference type="NCBI Taxonomy" id="573508"/>
    <lineage>
        <taxon>Eukaryota</taxon>
        <taxon>Fungi</taxon>
        <taxon>Dikarya</taxon>
        <taxon>Ascomycota</taxon>
        <taxon>Pezizomycotina</taxon>
        <taxon>Eurotiomycetes</taxon>
        <taxon>Eurotiomycetidae</taxon>
        <taxon>Eurotiales</taxon>
        <taxon>Aspergillaceae</taxon>
        <taxon>Aspergillus</taxon>
        <taxon>Aspergillus subgen. Aspergillus</taxon>
    </lineage>
</organism>
<dbReference type="Pfam" id="PF00172">
    <property type="entry name" value="Zn_clus"/>
    <property type="match status" value="1"/>
</dbReference>
<evidence type="ECO:0000256" key="1">
    <source>
        <dbReference type="ARBA" id="ARBA00004123"/>
    </source>
</evidence>
<dbReference type="PANTHER" id="PTHR37534:SF3">
    <property type="entry name" value="ZN(II)2CYS6 TRANSCRIPTION FACTOR (EUROFUNG)"/>
    <property type="match status" value="1"/>
</dbReference>
<reference evidence="8 9" key="1">
    <citation type="journal article" date="2016" name="BMC Genomics">
        <title>Comparative genomic and transcriptomic analyses of the Fuzhuan brick tea-fermentation fungus Aspergillus cristatus.</title>
        <authorList>
            <person name="Ge Y."/>
            <person name="Wang Y."/>
            <person name="Liu Y."/>
            <person name="Tan Y."/>
            <person name="Ren X."/>
            <person name="Zhang X."/>
            <person name="Hyde K.D."/>
            <person name="Liu Y."/>
            <person name="Liu Z."/>
        </authorList>
    </citation>
    <scope>NUCLEOTIDE SEQUENCE [LARGE SCALE GENOMIC DNA]</scope>
    <source>
        <strain evidence="8 9">GZAAS20.1005</strain>
    </source>
</reference>
<dbReference type="GO" id="GO:0005634">
    <property type="term" value="C:nucleus"/>
    <property type="evidence" value="ECO:0007669"/>
    <property type="project" value="UniProtKB-SubCell"/>
</dbReference>
<keyword evidence="5" id="KW-0539">Nucleus</keyword>
<dbReference type="Proteomes" id="UP000094569">
    <property type="component" value="Unassembled WGS sequence"/>
</dbReference>
<keyword evidence="3" id="KW-0238">DNA-binding</keyword>
<dbReference type="GO" id="GO:0000976">
    <property type="term" value="F:transcription cis-regulatory region binding"/>
    <property type="evidence" value="ECO:0007669"/>
    <property type="project" value="TreeGrafter"/>
</dbReference>
<keyword evidence="9" id="KW-1185">Reference proteome</keyword>
<feature type="domain" description="Zn(2)-C6 fungal-type" evidence="7">
    <location>
        <begin position="24"/>
        <end position="54"/>
    </location>
</feature>
<dbReference type="SUPFAM" id="SSF57701">
    <property type="entry name" value="Zn2/Cys6 DNA-binding domain"/>
    <property type="match status" value="1"/>
</dbReference>
<dbReference type="Gene3D" id="4.10.240.10">
    <property type="entry name" value="Zn(2)-C6 fungal-type DNA-binding domain"/>
    <property type="match status" value="1"/>
</dbReference>
<evidence type="ECO:0000256" key="2">
    <source>
        <dbReference type="ARBA" id="ARBA00023015"/>
    </source>
</evidence>
<evidence type="ECO:0000256" key="6">
    <source>
        <dbReference type="SAM" id="MobiDB-lite"/>
    </source>
</evidence>
<dbReference type="GO" id="GO:0000981">
    <property type="term" value="F:DNA-binding transcription factor activity, RNA polymerase II-specific"/>
    <property type="evidence" value="ECO:0007669"/>
    <property type="project" value="InterPro"/>
</dbReference>
<proteinExistence type="predicted"/>